<comment type="caution">
    <text evidence="1">The sequence shown here is derived from an EMBL/GenBank/DDBJ whole genome shotgun (WGS) entry which is preliminary data.</text>
</comment>
<evidence type="ECO:0000313" key="1">
    <source>
        <dbReference type="EMBL" id="KAI0055734.1"/>
    </source>
</evidence>
<name>A0ACB8SGQ0_9AGAM</name>
<keyword evidence="2" id="KW-1185">Reference proteome</keyword>
<accession>A0ACB8SGQ0</accession>
<dbReference type="Proteomes" id="UP000814140">
    <property type="component" value="Unassembled WGS sequence"/>
</dbReference>
<reference evidence="1" key="2">
    <citation type="journal article" date="2022" name="New Phytol.">
        <title>Evolutionary transition to the ectomycorrhizal habit in the genomes of a hyperdiverse lineage of mushroom-forming fungi.</title>
        <authorList>
            <person name="Looney B."/>
            <person name="Miyauchi S."/>
            <person name="Morin E."/>
            <person name="Drula E."/>
            <person name="Courty P.E."/>
            <person name="Kohler A."/>
            <person name="Kuo A."/>
            <person name="LaButti K."/>
            <person name="Pangilinan J."/>
            <person name="Lipzen A."/>
            <person name="Riley R."/>
            <person name="Andreopoulos W."/>
            <person name="He G."/>
            <person name="Johnson J."/>
            <person name="Nolan M."/>
            <person name="Tritt A."/>
            <person name="Barry K.W."/>
            <person name="Grigoriev I.V."/>
            <person name="Nagy L.G."/>
            <person name="Hibbett D."/>
            <person name="Henrissat B."/>
            <person name="Matheny P.B."/>
            <person name="Labbe J."/>
            <person name="Martin F.M."/>
        </authorList>
    </citation>
    <scope>NUCLEOTIDE SEQUENCE</scope>
    <source>
        <strain evidence="1">HHB10654</strain>
    </source>
</reference>
<dbReference type="EMBL" id="MU277281">
    <property type="protein sequence ID" value="KAI0055734.1"/>
    <property type="molecule type" value="Genomic_DNA"/>
</dbReference>
<reference evidence="1" key="1">
    <citation type="submission" date="2021-03" db="EMBL/GenBank/DDBJ databases">
        <authorList>
            <consortium name="DOE Joint Genome Institute"/>
            <person name="Ahrendt S."/>
            <person name="Looney B.P."/>
            <person name="Miyauchi S."/>
            <person name="Morin E."/>
            <person name="Drula E."/>
            <person name="Courty P.E."/>
            <person name="Chicoki N."/>
            <person name="Fauchery L."/>
            <person name="Kohler A."/>
            <person name="Kuo A."/>
            <person name="Labutti K."/>
            <person name="Pangilinan J."/>
            <person name="Lipzen A."/>
            <person name="Riley R."/>
            <person name="Andreopoulos W."/>
            <person name="He G."/>
            <person name="Johnson J."/>
            <person name="Barry K.W."/>
            <person name="Grigoriev I.V."/>
            <person name="Nagy L."/>
            <person name="Hibbett D."/>
            <person name="Henrissat B."/>
            <person name="Matheny P.B."/>
            <person name="Labbe J."/>
            <person name="Martin F."/>
        </authorList>
    </citation>
    <scope>NUCLEOTIDE SEQUENCE</scope>
    <source>
        <strain evidence="1">HHB10654</strain>
    </source>
</reference>
<protein>
    <submittedName>
        <fullName evidence="1">Uncharacterized protein</fullName>
    </submittedName>
</protein>
<sequence>MSSPMTLESSIGGLSITESDASFHTAAEEHPSLPASASSDILSTVITSDTFLPPAQRMPSEYIFPHHRPPTPRTIPYLHGGSFYVNVMMMHLMEHVLFLPERIDLEIALFAIQVLLNRRKNGVSEKAASVAVIFVFSFAFGLAISVFYIARFFLNRTFRDVYAVSAGRCTRGQCKVGEVEVGRRAQDILRLEVAEVDRPIVAWCCTSSRSWIIVATIDTLLGDGGDQLMTETEVEDKRHTVVITGHAVTNYLELHHSQKDERTESSRAAAPITRPRDTRATLKERTACLSRNSHESQSQLEFKSQPKCIVTLEVIVQRSLEQINIKAEPFKHMVLCAGTACGLYDKMVKGILPILLLAVRRGAVNGKRRQGFPSIPKLFGPSPTSQPFRQVVHDTFPAKYRPRRKFLEASAASPSHVKQLRDHTKRARTPTPS</sequence>
<proteinExistence type="predicted"/>
<organism evidence="1 2">
    <name type="scientific">Artomyces pyxidatus</name>
    <dbReference type="NCBI Taxonomy" id="48021"/>
    <lineage>
        <taxon>Eukaryota</taxon>
        <taxon>Fungi</taxon>
        <taxon>Dikarya</taxon>
        <taxon>Basidiomycota</taxon>
        <taxon>Agaricomycotina</taxon>
        <taxon>Agaricomycetes</taxon>
        <taxon>Russulales</taxon>
        <taxon>Auriscalpiaceae</taxon>
        <taxon>Artomyces</taxon>
    </lineage>
</organism>
<gene>
    <name evidence="1" type="ORF">BV25DRAFT_1842779</name>
</gene>
<evidence type="ECO:0000313" key="2">
    <source>
        <dbReference type="Proteomes" id="UP000814140"/>
    </source>
</evidence>